<dbReference type="Proteomes" id="UP000180246">
    <property type="component" value="Unassembled WGS sequence"/>
</dbReference>
<name>A0A1S2NBE8_9BURK</name>
<dbReference type="EMBL" id="JRYB01000001">
    <property type="protein sequence ID" value="OIJ42398.1"/>
    <property type="molecule type" value="Genomic_DNA"/>
</dbReference>
<feature type="transmembrane region" description="Helical" evidence="1">
    <location>
        <begin position="44"/>
        <end position="65"/>
    </location>
</feature>
<proteinExistence type="predicted"/>
<organism evidence="2 3">
    <name type="scientific">Massilia timonae</name>
    <dbReference type="NCBI Taxonomy" id="47229"/>
    <lineage>
        <taxon>Bacteria</taxon>
        <taxon>Pseudomonadati</taxon>
        <taxon>Pseudomonadota</taxon>
        <taxon>Betaproteobacteria</taxon>
        <taxon>Burkholderiales</taxon>
        <taxon>Oxalobacteraceae</taxon>
        <taxon>Telluria group</taxon>
        <taxon>Massilia</taxon>
    </lineage>
</organism>
<protein>
    <submittedName>
        <fullName evidence="2">Putative membrane protein</fullName>
    </submittedName>
</protein>
<evidence type="ECO:0000256" key="1">
    <source>
        <dbReference type="SAM" id="Phobius"/>
    </source>
</evidence>
<reference evidence="2 3" key="1">
    <citation type="submission" date="2014-10" db="EMBL/GenBank/DDBJ databases">
        <authorList>
            <person name="Seo M.-J."/>
            <person name="Seok Y.J."/>
            <person name="Cha I.-T."/>
        </authorList>
    </citation>
    <scope>NUCLEOTIDE SEQUENCE [LARGE SCALE GENOMIC DNA]</scope>
    <source>
        <strain evidence="2 3">NEU</strain>
    </source>
</reference>
<accession>A0A1S2NBE8</accession>
<comment type="caution">
    <text evidence="2">The sequence shown here is derived from an EMBL/GenBank/DDBJ whole genome shotgun (WGS) entry which is preliminary data.</text>
</comment>
<keyword evidence="1" id="KW-0812">Transmembrane</keyword>
<evidence type="ECO:0000313" key="3">
    <source>
        <dbReference type="Proteomes" id="UP000180246"/>
    </source>
</evidence>
<evidence type="ECO:0000313" key="2">
    <source>
        <dbReference type="EMBL" id="OIJ42398.1"/>
    </source>
</evidence>
<gene>
    <name evidence="2" type="ORF">LO55_4461</name>
</gene>
<dbReference type="AlphaFoldDB" id="A0A1S2NBE8"/>
<dbReference type="RefSeq" id="WP_005670080.1">
    <property type="nucleotide sequence ID" value="NZ_CAUQYF010000060.1"/>
</dbReference>
<keyword evidence="1" id="KW-0472">Membrane</keyword>
<sequence>MKVVLICATLFIFISMLLNGARRRGKLNDSANRAVTGLANSMRIFVFGLLFFVAIVCVAMAWHMLQSPP</sequence>
<keyword evidence="1" id="KW-1133">Transmembrane helix</keyword>